<proteinExistence type="predicted"/>
<keyword evidence="2" id="KW-1185">Reference proteome</keyword>
<name>A0ABT5S8I6_9FLAO</name>
<accession>A0ABT5S8I6</accession>
<evidence type="ECO:0000313" key="2">
    <source>
        <dbReference type="Proteomes" id="UP001151478"/>
    </source>
</evidence>
<dbReference type="RefSeq" id="WP_265725048.1">
    <property type="nucleotide sequence ID" value="NZ_JAOSLC020000003.1"/>
</dbReference>
<reference evidence="1" key="1">
    <citation type="submission" date="2023-02" db="EMBL/GenBank/DDBJ databases">
        <title>Polaribacter ponticola sp. nov., isolated from seawater.</title>
        <authorList>
            <person name="Baek J.H."/>
            <person name="Kim J.M."/>
            <person name="Choi D.G."/>
            <person name="Jeon C.O."/>
        </authorList>
    </citation>
    <scope>NUCLEOTIDE SEQUENCE</scope>
    <source>
        <strain evidence="1">MSW5</strain>
    </source>
</reference>
<gene>
    <name evidence="1" type="ORF">N5A56_008360</name>
</gene>
<evidence type="ECO:0000313" key="1">
    <source>
        <dbReference type="EMBL" id="MDD7914429.1"/>
    </source>
</evidence>
<comment type="caution">
    <text evidence="1">The sequence shown here is derived from an EMBL/GenBank/DDBJ whole genome shotgun (WGS) entry which is preliminary data.</text>
</comment>
<dbReference type="EMBL" id="JAOSLC020000003">
    <property type="protein sequence ID" value="MDD7914429.1"/>
    <property type="molecule type" value="Genomic_DNA"/>
</dbReference>
<protein>
    <submittedName>
        <fullName evidence="1">Uncharacterized protein</fullName>
    </submittedName>
</protein>
<organism evidence="1 2">
    <name type="scientific">Polaribacter ponticola</name>
    <dbReference type="NCBI Taxonomy" id="2978475"/>
    <lineage>
        <taxon>Bacteria</taxon>
        <taxon>Pseudomonadati</taxon>
        <taxon>Bacteroidota</taxon>
        <taxon>Flavobacteriia</taxon>
        <taxon>Flavobacteriales</taxon>
        <taxon>Flavobacteriaceae</taxon>
    </lineage>
</organism>
<sequence length="81" mass="9448">MKILNLHFTKLLFYLSVSITIQICNKIEENSTKETTLIDKTEFNTQDKNLVKNDSFFTDKNETISTVDNYIFLGIVEGLFY</sequence>
<dbReference type="Proteomes" id="UP001151478">
    <property type="component" value="Unassembled WGS sequence"/>
</dbReference>